<dbReference type="SUPFAM" id="SSF53474">
    <property type="entry name" value="alpha/beta-Hydrolases"/>
    <property type="match status" value="1"/>
</dbReference>
<feature type="region of interest" description="Disordered" evidence="1">
    <location>
        <begin position="74"/>
        <end position="95"/>
    </location>
</feature>
<evidence type="ECO:0000256" key="1">
    <source>
        <dbReference type="SAM" id="MobiDB-lite"/>
    </source>
</evidence>
<dbReference type="GO" id="GO:0016787">
    <property type="term" value="F:hydrolase activity"/>
    <property type="evidence" value="ECO:0007669"/>
    <property type="project" value="UniProtKB-KW"/>
</dbReference>
<keyword evidence="2" id="KW-0732">Signal</keyword>
<dbReference type="InParanoid" id="A0A2V0P2N5"/>
<dbReference type="InterPro" id="IPR029058">
    <property type="entry name" value="AB_hydrolase_fold"/>
</dbReference>
<comment type="caution">
    <text evidence="4">The sequence shown here is derived from an EMBL/GenBank/DDBJ whole genome shotgun (WGS) entry which is preliminary data.</text>
</comment>
<evidence type="ECO:0000313" key="5">
    <source>
        <dbReference type="Proteomes" id="UP000247498"/>
    </source>
</evidence>
<feature type="chain" id="PRO_5016014631" evidence="2">
    <location>
        <begin position="25"/>
        <end position="447"/>
    </location>
</feature>
<dbReference type="EMBL" id="BDRX01000048">
    <property type="protein sequence ID" value="GBF94141.1"/>
    <property type="molecule type" value="Genomic_DNA"/>
</dbReference>
<evidence type="ECO:0000256" key="2">
    <source>
        <dbReference type="SAM" id="SignalP"/>
    </source>
</evidence>
<dbReference type="CDD" id="cd00519">
    <property type="entry name" value="Lipase_3"/>
    <property type="match status" value="1"/>
</dbReference>
<gene>
    <name evidence="4" type="ORF">Rsub_07128</name>
</gene>
<dbReference type="OrthoDB" id="426718at2759"/>
<keyword evidence="5" id="KW-1185">Reference proteome</keyword>
<dbReference type="Gene3D" id="3.40.50.1820">
    <property type="entry name" value="alpha/beta hydrolase"/>
    <property type="match status" value="1"/>
</dbReference>
<protein>
    <submittedName>
        <fullName evidence="4">Alpha beta-hydrolase</fullName>
    </submittedName>
</protein>
<feature type="region of interest" description="Disordered" evidence="1">
    <location>
        <begin position="147"/>
        <end position="166"/>
    </location>
</feature>
<feature type="compositionally biased region" description="Low complexity" evidence="1">
    <location>
        <begin position="85"/>
        <end position="95"/>
    </location>
</feature>
<feature type="signal peptide" evidence="2">
    <location>
        <begin position="1"/>
        <end position="24"/>
    </location>
</feature>
<proteinExistence type="predicted"/>
<feature type="compositionally biased region" description="Gly residues" evidence="1">
    <location>
        <begin position="74"/>
        <end position="84"/>
    </location>
</feature>
<keyword evidence="4" id="KW-0378">Hydrolase</keyword>
<feature type="domain" description="Fungal lipase-type" evidence="3">
    <location>
        <begin position="232"/>
        <end position="373"/>
    </location>
</feature>
<dbReference type="AlphaFoldDB" id="A0A2V0P2N5"/>
<dbReference type="InterPro" id="IPR002921">
    <property type="entry name" value="Fungal_lipase-type"/>
</dbReference>
<dbReference type="InterPro" id="IPR051218">
    <property type="entry name" value="Sec_MonoDiacylglyc_Lipase"/>
</dbReference>
<dbReference type="GO" id="GO:0006629">
    <property type="term" value="P:lipid metabolic process"/>
    <property type="evidence" value="ECO:0007669"/>
    <property type="project" value="InterPro"/>
</dbReference>
<dbReference type="PANTHER" id="PTHR45856">
    <property type="entry name" value="ALPHA/BETA-HYDROLASES SUPERFAMILY PROTEIN"/>
    <property type="match status" value="1"/>
</dbReference>
<name>A0A2V0P2N5_9CHLO</name>
<accession>A0A2V0P2N5</accession>
<evidence type="ECO:0000259" key="3">
    <source>
        <dbReference type="Pfam" id="PF01764"/>
    </source>
</evidence>
<evidence type="ECO:0000313" key="4">
    <source>
        <dbReference type="EMBL" id="GBF94141.1"/>
    </source>
</evidence>
<dbReference type="Proteomes" id="UP000247498">
    <property type="component" value="Unassembled WGS sequence"/>
</dbReference>
<dbReference type="FunCoup" id="A0A2V0P2N5">
    <property type="interactions" value="127"/>
</dbReference>
<sequence length="447" mass="45817">MPRPRPRGLASLVALLLALGGSSGAAHLRGGPPRATLRDAAGDVAAADAAAARAALALVDAGVLSPLSRAVEGPAGGALRGRGGSSSSSTGGIAGAPSAGVISSSDSGGGGGVDAIATVFTEEGLEALRARGAAAAASALREAAAAADLAAAPPPPPPPARADRGVPFDPARARLLATLQSIAYCSDPDAVADWTCTRCASVPGFIPRVVHFDAAWDLSGFAGYLPSLDAKVVVFRGTDSSSLTNWAENMRAWRTDAAYPMPGAPRAMRIHSGFMVMWNASSMAATFKDAYARLLAAHPRGPTFVLGHSMGGALAHLAAMDLRLAFDPPDLRVYTFGAPRVGNAAFSQFFDAHVAEAWRFTHGRDIVPSVPPTMLGFHHSSREVWLVDVDPSKGGPPPGAPDERVIICDDSGEDPSCHNSACTLGLCTSVADHLTYLDAHMYAGTEC</sequence>
<dbReference type="Pfam" id="PF01764">
    <property type="entry name" value="Lipase_3"/>
    <property type="match status" value="1"/>
</dbReference>
<dbReference type="PANTHER" id="PTHR45856:SF25">
    <property type="entry name" value="FUNGAL LIPASE-LIKE DOMAIN-CONTAINING PROTEIN"/>
    <property type="match status" value="1"/>
</dbReference>
<organism evidence="4 5">
    <name type="scientific">Raphidocelis subcapitata</name>
    <dbReference type="NCBI Taxonomy" id="307507"/>
    <lineage>
        <taxon>Eukaryota</taxon>
        <taxon>Viridiplantae</taxon>
        <taxon>Chlorophyta</taxon>
        <taxon>core chlorophytes</taxon>
        <taxon>Chlorophyceae</taxon>
        <taxon>CS clade</taxon>
        <taxon>Sphaeropleales</taxon>
        <taxon>Selenastraceae</taxon>
        <taxon>Raphidocelis</taxon>
    </lineage>
</organism>
<reference evidence="4 5" key="1">
    <citation type="journal article" date="2018" name="Sci. Rep.">
        <title>Raphidocelis subcapitata (=Pseudokirchneriella subcapitata) provides an insight into genome evolution and environmental adaptations in the Sphaeropleales.</title>
        <authorList>
            <person name="Suzuki S."/>
            <person name="Yamaguchi H."/>
            <person name="Nakajima N."/>
            <person name="Kawachi M."/>
        </authorList>
    </citation>
    <scope>NUCLEOTIDE SEQUENCE [LARGE SCALE GENOMIC DNA]</scope>
    <source>
        <strain evidence="4 5">NIES-35</strain>
    </source>
</reference>